<comment type="caution">
    <text evidence="1">The sequence shown here is derived from an EMBL/GenBank/DDBJ whole genome shotgun (WGS) entry which is preliminary data.</text>
</comment>
<evidence type="ECO:0000313" key="2">
    <source>
        <dbReference type="Proteomes" id="UP001595528"/>
    </source>
</evidence>
<dbReference type="InterPro" id="IPR027268">
    <property type="entry name" value="Peptidase_M4/M1_CTD_sf"/>
</dbReference>
<reference evidence="2" key="1">
    <citation type="journal article" date="2019" name="Int. J. Syst. Evol. Microbiol.">
        <title>The Global Catalogue of Microorganisms (GCM) 10K type strain sequencing project: providing services to taxonomists for standard genome sequencing and annotation.</title>
        <authorList>
            <consortium name="The Broad Institute Genomics Platform"/>
            <consortium name="The Broad Institute Genome Sequencing Center for Infectious Disease"/>
            <person name="Wu L."/>
            <person name="Ma J."/>
        </authorList>
    </citation>
    <scope>NUCLEOTIDE SEQUENCE [LARGE SCALE GENOMIC DNA]</scope>
    <source>
        <strain evidence="2">KCTC 42964</strain>
    </source>
</reference>
<dbReference type="EMBL" id="JBHRTR010000020">
    <property type="protein sequence ID" value="MFC3227151.1"/>
    <property type="molecule type" value="Genomic_DNA"/>
</dbReference>
<sequence>MSLSDPAARMLTVDADCRATGPVELRPRTPLLRRHLAALEVGGRPVEALDLFDWRVPAVDGHARFAYRFDLDAAAADDGSMDGARRFGRTVVAPLRTWLLAPAADGAELRLRFEAPRGGAVLTGLSPADPRPVRAVANPPAPPAVRLRANDLAYGGYALLGTFRSYDFTLPASPQAPGEGPARITLGLPDPPFALSDEELLRWVIRSAEVVAGYWDGMPTRRSLFVLAPEPMSGGVMFGRVRGGGGTTGFISLGEFTEREQLYRSWELIHEMMHLGNPFLRDGFWFMEGFATYAEPVARARAGWRSAEDVWAEFLRGMPRGLAAMTGGRMGGRGIDTVYWGGALFMLLADVAIRVQSSNRLGLEDCMRAVLSSGGDAAHRWRLDQALAACDRATGGGAVSRLVQRHIHSAHPLDLEALWRDLGVIGDGDGVTLVDDAPLAAIRRAITGTAGGPKVGPPREG</sequence>
<dbReference type="Gene3D" id="1.10.390.10">
    <property type="entry name" value="Neutral Protease Domain 2"/>
    <property type="match status" value="1"/>
</dbReference>
<evidence type="ECO:0008006" key="3">
    <source>
        <dbReference type="Google" id="ProtNLM"/>
    </source>
</evidence>
<organism evidence="1 2">
    <name type="scientific">Marinibaculum pumilum</name>
    <dbReference type="NCBI Taxonomy" id="1766165"/>
    <lineage>
        <taxon>Bacteria</taxon>
        <taxon>Pseudomonadati</taxon>
        <taxon>Pseudomonadota</taxon>
        <taxon>Alphaproteobacteria</taxon>
        <taxon>Rhodospirillales</taxon>
        <taxon>Rhodospirillaceae</taxon>
        <taxon>Marinibaculum</taxon>
    </lineage>
</organism>
<dbReference type="RefSeq" id="WP_379899312.1">
    <property type="nucleotide sequence ID" value="NZ_JBHRTR010000020.1"/>
</dbReference>
<accession>A0ABV7KYB9</accession>
<name>A0ABV7KYB9_9PROT</name>
<proteinExistence type="predicted"/>
<gene>
    <name evidence="1" type="ORF">ACFOGJ_07925</name>
</gene>
<evidence type="ECO:0000313" key="1">
    <source>
        <dbReference type="EMBL" id="MFC3227151.1"/>
    </source>
</evidence>
<dbReference type="Proteomes" id="UP001595528">
    <property type="component" value="Unassembled WGS sequence"/>
</dbReference>
<protein>
    <recommendedName>
        <fullName evidence="3">Peptidase M61 catalytic domain-containing protein</fullName>
    </recommendedName>
</protein>
<keyword evidence="2" id="KW-1185">Reference proteome</keyword>